<dbReference type="SUPFAM" id="SSF57850">
    <property type="entry name" value="RING/U-box"/>
    <property type="match status" value="1"/>
</dbReference>
<reference evidence="7" key="2">
    <citation type="journal article" date="2021" name="Genome Biol. Evol.">
        <title>Developing a high-quality reference genome for a parasitic bivalve with doubly uniparental inheritance (Bivalvia: Unionida).</title>
        <authorList>
            <person name="Smith C.H."/>
        </authorList>
    </citation>
    <scope>NUCLEOTIDE SEQUENCE</scope>
    <source>
        <strain evidence="7">CHS0354</strain>
        <tissue evidence="7">Mantle</tissue>
    </source>
</reference>
<keyword evidence="1" id="KW-0479">Metal-binding</keyword>
<dbReference type="InterPro" id="IPR013083">
    <property type="entry name" value="Znf_RING/FYVE/PHD"/>
</dbReference>
<evidence type="ECO:0000256" key="2">
    <source>
        <dbReference type="ARBA" id="ARBA00022771"/>
    </source>
</evidence>
<dbReference type="PANTHER" id="PTHR25462:SF296">
    <property type="entry name" value="MEIOTIC P26, ISOFORM F"/>
    <property type="match status" value="1"/>
</dbReference>
<accession>A0AAE0RU76</accession>
<reference evidence="7" key="1">
    <citation type="journal article" date="2021" name="Genome Biol. Evol.">
        <title>A High-Quality Reference Genome for a Parasitic Bivalve with Doubly Uniparental Inheritance (Bivalvia: Unionida).</title>
        <authorList>
            <person name="Smith C.H."/>
        </authorList>
    </citation>
    <scope>NUCLEOTIDE SEQUENCE</scope>
    <source>
        <strain evidence="7">CHS0354</strain>
    </source>
</reference>
<dbReference type="EMBL" id="JAEAOA010000204">
    <property type="protein sequence ID" value="KAK3579742.1"/>
    <property type="molecule type" value="Genomic_DNA"/>
</dbReference>
<evidence type="ECO:0000259" key="6">
    <source>
        <dbReference type="PROSITE" id="PS50119"/>
    </source>
</evidence>
<dbReference type="InterPro" id="IPR047153">
    <property type="entry name" value="TRIM45/56/19-like"/>
</dbReference>
<dbReference type="SMART" id="SM00184">
    <property type="entry name" value="RING"/>
    <property type="match status" value="1"/>
</dbReference>
<dbReference type="InterPro" id="IPR018957">
    <property type="entry name" value="Znf_C3HC4_RING-type"/>
</dbReference>
<dbReference type="InterPro" id="IPR000315">
    <property type="entry name" value="Znf_B-box"/>
</dbReference>
<gene>
    <name evidence="7" type="ORF">CHS0354_002390</name>
</gene>
<name>A0AAE0RU76_9BIVA</name>
<evidence type="ECO:0008006" key="9">
    <source>
        <dbReference type="Google" id="ProtNLM"/>
    </source>
</evidence>
<dbReference type="Gene3D" id="3.30.160.60">
    <property type="entry name" value="Classic Zinc Finger"/>
    <property type="match status" value="1"/>
</dbReference>
<dbReference type="PANTHER" id="PTHR25462">
    <property type="entry name" value="BONUS, ISOFORM C-RELATED"/>
    <property type="match status" value="1"/>
</dbReference>
<protein>
    <recommendedName>
        <fullName evidence="9">TRIM56</fullName>
    </recommendedName>
</protein>
<dbReference type="InterPro" id="IPR001841">
    <property type="entry name" value="Znf_RING"/>
</dbReference>
<sequence length="252" mass="28884">MFAENINDKQRLAGGQVLDIINESHCPLCLKDFKTPRILPCLDTFCEECLSTYISSRRTQNSFACPTCKRFTESQRKEETYKNTAAIFPLNAIAESLVSTDEAKPEQYCDRCKTQNDNSSLATSFCVACKEYFCDGCVKSHTSFKALADHMIIQKNDPSIKLASSFKHVLNCTNHPDKVLDQFCRDHNCTCCSICFEKVHQHCQNVLKLSSYAQAKLKITSSREILIDLREVERQLQSFIDINEKQIYFRKE</sequence>
<dbReference type="Proteomes" id="UP001195483">
    <property type="component" value="Unassembled WGS sequence"/>
</dbReference>
<dbReference type="PROSITE" id="PS50119">
    <property type="entry name" value="ZF_BBOX"/>
    <property type="match status" value="1"/>
</dbReference>
<dbReference type="GO" id="GO:0008270">
    <property type="term" value="F:zinc ion binding"/>
    <property type="evidence" value="ECO:0007669"/>
    <property type="project" value="UniProtKB-KW"/>
</dbReference>
<evidence type="ECO:0000256" key="3">
    <source>
        <dbReference type="ARBA" id="ARBA00022833"/>
    </source>
</evidence>
<evidence type="ECO:0000256" key="1">
    <source>
        <dbReference type="ARBA" id="ARBA00022723"/>
    </source>
</evidence>
<dbReference type="AlphaFoldDB" id="A0AAE0RU76"/>
<dbReference type="Gene3D" id="3.30.40.10">
    <property type="entry name" value="Zinc/RING finger domain, C3HC4 (zinc finger)"/>
    <property type="match status" value="1"/>
</dbReference>
<feature type="domain" description="B box-type" evidence="6">
    <location>
        <begin position="104"/>
        <end position="155"/>
    </location>
</feature>
<organism evidence="7 8">
    <name type="scientific">Potamilus streckersoni</name>
    <dbReference type="NCBI Taxonomy" id="2493646"/>
    <lineage>
        <taxon>Eukaryota</taxon>
        <taxon>Metazoa</taxon>
        <taxon>Spiralia</taxon>
        <taxon>Lophotrochozoa</taxon>
        <taxon>Mollusca</taxon>
        <taxon>Bivalvia</taxon>
        <taxon>Autobranchia</taxon>
        <taxon>Heteroconchia</taxon>
        <taxon>Palaeoheterodonta</taxon>
        <taxon>Unionida</taxon>
        <taxon>Unionoidea</taxon>
        <taxon>Unionidae</taxon>
        <taxon>Ambleminae</taxon>
        <taxon>Lampsilini</taxon>
        <taxon>Potamilus</taxon>
    </lineage>
</organism>
<evidence type="ECO:0000313" key="8">
    <source>
        <dbReference type="Proteomes" id="UP001195483"/>
    </source>
</evidence>
<evidence type="ECO:0000256" key="4">
    <source>
        <dbReference type="PROSITE-ProRule" id="PRU00024"/>
    </source>
</evidence>
<dbReference type="PROSITE" id="PS50089">
    <property type="entry name" value="ZF_RING_2"/>
    <property type="match status" value="1"/>
</dbReference>
<reference evidence="7" key="3">
    <citation type="submission" date="2023-05" db="EMBL/GenBank/DDBJ databases">
        <authorList>
            <person name="Smith C.H."/>
        </authorList>
    </citation>
    <scope>NUCLEOTIDE SEQUENCE</scope>
    <source>
        <strain evidence="7">CHS0354</strain>
        <tissue evidence="7">Mantle</tissue>
    </source>
</reference>
<dbReference type="SUPFAM" id="SSF57845">
    <property type="entry name" value="B-box zinc-binding domain"/>
    <property type="match status" value="1"/>
</dbReference>
<feature type="domain" description="RING-type" evidence="5">
    <location>
        <begin position="26"/>
        <end position="69"/>
    </location>
</feature>
<keyword evidence="3" id="KW-0862">Zinc</keyword>
<evidence type="ECO:0000259" key="5">
    <source>
        <dbReference type="PROSITE" id="PS50089"/>
    </source>
</evidence>
<evidence type="ECO:0000313" key="7">
    <source>
        <dbReference type="EMBL" id="KAK3579742.1"/>
    </source>
</evidence>
<keyword evidence="2 4" id="KW-0863">Zinc-finger</keyword>
<comment type="caution">
    <text evidence="7">The sequence shown here is derived from an EMBL/GenBank/DDBJ whole genome shotgun (WGS) entry which is preliminary data.</text>
</comment>
<proteinExistence type="predicted"/>
<keyword evidence="8" id="KW-1185">Reference proteome</keyword>
<dbReference type="Pfam" id="PF00097">
    <property type="entry name" value="zf-C3HC4"/>
    <property type="match status" value="1"/>
</dbReference>